<proteinExistence type="predicted"/>
<dbReference type="EMBL" id="CAXDID020000261">
    <property type="protein sequence ID" value="CAL6066522.1"/>
    <property type="molecule type" value="Genomic_DNA"/>
</dbReference>
<feature type="coiled-coil region" evidence="1">
    <location>
        <begin position="479"/>
        <end position="513"/>
    </location>
</feature>
<evidence type="ECO:0000313" key="3">
    <source>
        <dbReference type="EMBL" id="CAL6066522.1"/>
    </source>
</evidence>
<feature type="coiled-coil region" evidence="1">
    <location>
        <begin position="85"/>
        <end position="133"/>
    </location>
</feature>
<organism evidence="2">
    <name type="scientific">Hexamita inflata</name>
    <dbReference type="NCBI Taxonomy" id="28002"/>
    <lineage>
        <taxon>Eukaryota</taxon>
        <taxon>Metamonada</taxon>
        <taxon>Diplomonadida</taxon>
        <taxon>Hexamitidae</taxon>
        <taxon>Hexamitinae</taxon>
        <taxon>Hexamita</taxon>
    </lineage>
</organism>
<protein>
    <submittedName>
        <fullName evidence="2">Uncharacterized protein</fullName>
    </submittedName>
</protein>
<dbReference type="Proteomes" id="UP001642409">
    <property type="component" value="Unassembled WGS sequence"/>
</dbReference>
<comment type="caution">
    <text evidence="2">The sequence shown here is derived from an EMBL/GenBank/DDBJ whole genome shotgun (WGS) entry which is preliminary data.</text>
</comment>
<reference evidence="3 4" key="2">
    <citation type="submission" date="2024-07" db="EMBL/GenBank/DDBJ databases">
        <authorList>
            <person name="Akdeniz Z."/>
        </authorList>
    </citation>
    <scope>NUCLEOTIDE SEQUENCE [LARGE SCALE GENOMIC DNA]</scope>
</reference>
<sequence>MEPAAIMSSTNTQSMRLTKRLTTLQIDDDLYTKSRELGRRCRNQGVNSVINLVKPCERDLFDIAEAFKQILQIVEDNEPKLRQDLHIIKQKLEKSERQNEKLQKENQSLLFQLKESRNEIQQMKQQKQKQISDMSSSINQTLYKADVAHMHRKIAMEEVEKVRECFDHQVKHTYSPQYQGEFSVRSENVRSTPLTKMTKSVPKLISYDDEPVNIPIIPASNIQTSLQQYDQMLLSQASVKNNHQNVHYLENSVQNGPMPNINTIQMPPDFLCYDERRPQNESRQRNGFEPQNEYIVNQNGPQAVNEYSNNLYQNNQYSNNQYSNNQQQNNQMQISNNQMQNNQFNVQQNNQVQNNSYQPQRQNIQQNSYQQPSLINQNSFQNNQRQNNSSYQDQMQQVYQPALSNQNNSFQSNTHQIPNNSFQTNQAQQIPLSQNMSQKNEGNGDDIYQKYNLLQGVLYSKKQYELDRDQNAYEVAKEYSRLTQERRLAAMEIAKLSEEREKIDRDKKNIDKIIGTLSQRGILLDEKKEEFLTE</sequence>
<evidence type="ECO:0000313" key="4">
    <source>
        <dbReference type="Proteomes" id="UP001642409"/>
    </source>
</evidence>
<evidence type="ECO:0000256" key="1">
    <source>
        <dbReference type="SAM" id="Coils"/>
    </source>
</evidence>
<keyword evidence="1" id="KW-0175">Coiled coil</keyword>
<gene>
    <name evidence="2" type="ORF">HINF_LOCUS10581</name>
    <name evidence="3" type="ORF">HINF_LOCUS52433</name>
</gene>
<keyword evidence="4" id="KW-1185">Reference proteome</keyword>
<accession>A0AA86NPM3</accession>
<reference evidence="2" key="1">
    <citation type="submission" date="2023-06" db="EMBL/GenBank/DDBJ databases">
        <authorList>
            <person name="Kurt Z."/>
        </authorList>
    </citation>
    <scope>NUCLEOTIDE SEQUENCE</scope>
</reference>
<dbReference type="EMBL" id="CATOUU010000264">
    <property type="protein sequence ID" value="CAI9922936.1"/>
    <property type="molecule type" value="Genomic_DNA"/>
</dbReference>
<evidence type="ECO:0000313" key="2">
    <source>
        <dbReference type="EMBL" id="CAI9922936.1"/>
    </source>
</evidence>
<name>A0AA86NPM3_9EUKA</name>
<dbReference type="AlphaFoldDB" id="A0AA86NPM3"/>